<proteinExistence type="predicted"/>
<evidence type="ECO:0000313" key="1">
    <source>
        <dbReference type="EMBL" id="KAJ9593447.1"/>
    </source>
</evidence>
<accession>A0AAD8A820</accession>
<comment type="caution">
    <text evidence="1">The sequence shown here is derived from an EMBL/GenBank/DDBJ whole genome shotgun (WGS) entry which is preliminary data.</text>
</comment>
<evidence type="ECO:0000313" key="2">
    <source>
        <dbReference type="Proteomes" id="UP001233999"/>
    </source>
</evidence>
<dbReference type="EMBL" id="JASPKZ010003439">
    <property type="protein sequence ID" value="KAJ9593447.1"/>
    <property type="molecule type" value="Genomic_DNA"/>
</dbReference>
<feature type="non-terminal residue" evidence="1">
    <location>
        <position position="1"/>
    </location>
</feature>
<organism evidence="1 2">
    <name type="scientific">Diploptera punctata</name>
    <name type="common">Pacific beetle cockroach</name>
    <dbReference type="NCBI Taxonomy" id="6984"/>
    <lineage>
        <taxon>Eukaryota</taxon>
        <taxon>Metazoa</taxon>
        <taxon>Ecdysozoa</taxon>
        <taxon>Arthropoda</taxon>
        <taxon>Hexapoda</taxon>
        <taxon>Insecta</taxon>
        <taxon>Pterygota</taxon>
        <taxon>Neoptera</taxon>
        <taxon>Polyneoptera</taxon>
        <taxon>Dictyoptera</taxon>
        <taxon>Blattodea</taxon>
        <taxon>Blaberoidea</taxon>
        <taxon>Blaberidae</taxon>
        <taxon>Diplopterinae</taxon>
        <taxon>Diploptera</taxon>
    </lineage>
</organism>
<dbReference type="AlphaFoldDB" id="A0AAD8A820"/>
<sequence length="113" mass="12743">TWWASGVEPKSSRIIKQVVLKLARKESAKYGHKYSLNPFSILMNVSQLHVAVRPSLEKENVPVERNVNNLKSCSGKSVSLLLPTSALSTRPLLMIEYNQDSLRDRVHKMLLDG</sequence>
<reference evidence="1" key="2">
    <citation type="submission" date="2023-05" db="EMBL/GenBank/DDBJ databases">
        <authorList>
            <person name="Fouks B."/>
        </authorList>
    </citation>
    <scope>NUCLEOTIDE SEQUENCE</scope>
    <source>
        <strain evidence="1">Stay&amp;Tobe</strain>
        <tissue evidence="1">Testes</tissue>
    </source>
</reference>
<dbReference type="Proteomes" id="UP001233999">
    <property type="component" value="Unassembled WGS sequence"/>
</dbReference>
<feature type="non-terminal residue" evidence="1">
    <location>
        <position position="113"/>
    </location>
</feature>
<protein>
    <submittedName>
        <fullName evidence="1">Uncharacterized protein</fullName>
    </submittedName>
</protein>
<name>A0AAD8A820_DIPPU</name>
<gene>
    <name evidence="1" type="ORF">L9F63_014999</name>
</gene>
<reference evidence="1" key="1">
    <citation type="journal article" date="2023" name="IScience">
        <title>Live-bearing cockroach genome reveals convergent evolutionary mechanisms linked to viviparity in insects and beyond.</title>
        <authorList>
            <person name="Fouks B."/>
            <person name="Harrison M.C."/>
            <person name="Mikhailova A.A."/>
            <person name="Marchal E."/>
            <person name="English S."/>
            <person name="Carruthers M."/>
            <person name="Jennings E.C."/>
            <person name="Chiamaka E.L."/>
            <person name="Frigard R.A."/>
            <person name="Pippel M."/>
            <person name="Attardo G.M."/>
            <person name="Benoit J.B."/>
            <person name="Bornberg-Bauer E."/>
            <person name="Tobe S.S."/>
        </authorList>
    </citation>
    <scope>NUCLEOTIDE SEQUENCE</scope>
    <source>
        <strain evidence="1">Stay&amp;Tobe</strain>
    </source>
</reference>
<keyword evidence="2" id="KW-1185">Reference proteome</keyword>